<sequence length="271" mass="32132">MHPFVKKWVTVYLKCGINLILYYRNVYPAASFDLTTFQGFNLPQFMPMNRHPAVLEYIDEFIEDVLFKLQRTHKITLCIITPKDYRCIETYTFDFRNFNHLGVEDPQKLREADVYDRFRASLNNLIQRLEKLTPIKDDSVSFELVATLIGVELGHTFDKINHFNNNFQKLFYERDMNWVKCQPEDPYFNESMDSEKVSSRIRTHAIIGANIGPISIDILFERLLVWDGSLDTVYEYEDDYYEQEQKRPYMSPSNYDSDDNKFDMVNLPSSI</sequence>
<dbReference type="InterPro" id="IPR045091">
    <property type="entry name" value="Mad2-like"/>
</dbReference>
<dbReference type="InterPro" id="IPR036570">
    <property type="entry name" value="HORMA_dom_sf"/>
</dbReference>
<dbReference type="Pfam" id="PF02301">
    <property type="entry name" value="HORMA"/>
    <property type="match status" value="1"/>
</dbReference>
<dbReference type="GO" id="GO:0042276">
    <property type="term" value="P:error-prone translesion synthesis"/>
    <property type="evidence" value="ECO:0007669"/>
    <property type="project" value="EnsemblFungi"/>
</dbReference>
<evidence type="ECO:0000256" key="1">
    <source>
        <dbReference type="ARBA" id="ARBA00010348"/>
    </source>
</evidence>
<comment type="similarity">
    <text evidence="1">Belongs to the MAD2 family.</text>
</comment>
<dbReference type="EMBL" id="HE806325">
    <property type="protein sequence ID" value="CCH63198.1"/>
    <property type="molecule type" value="Genomic_DNA"/>
</dbReference>
<dbReference type="KEGG" id="tbl:TBLA_0J02040"/>
<evidence type="ECO:0000259" key="2">
    <source>
        <dbReference type="PROSITE" id="PS50815"/>
    </source>
</evidence>
<dbReference type="GO" id="GO:0003887">
    <property type="term" value="F:DNA-directed DNA polymerase activity"/>
    <property type="evidence" value="ECO:0007669"/>
    <property type="project" value="EnsemblFungi"/>
</dbReference>
<dbReference type="OMA" id="CFINLIL"/>
<dbReference type="InParanoid" id="I2H9Z6"/>
<dbReference type="Gene3D" id="3.30.900.10">
    <property type="entry name" value="HORMA domain"/>
    <property type="match status" value="1"/>
</dbReference>
<dbReference type="OrthoDB" id="21254at2759"/>
<organism evidence="3 4">
    <name type="scientific">Henningerozyma blattae (strain ATCC 34711 / CBS 6284 / DSM 70876 / NBRC 10599 / NRRL Y-10934 / UCD 77-7)</name>
    <name type="common">Yeast</name>
    <name type="synonym">Tetrapisispora blattae</name>
    <dbReference type="NCBI Taxonomy" id="1071380"/>
    <lineage>
        <taxon>Eukaryota</taxon>
        <taxon>Fungi</taxon>
        <taxon>Dikarya</taxon>
        <taxon>Ascomycota</taxon>
        <taxon>Saccharomycotina</taxon>
        <taxon>Saccharomycetes</taxon>
        <taxon>Saccharomycetales</taxon>
        <taxon>Saccharomycetaceae</taxon>
        <taxon>Henningerozyma</taxon>
    </lineage>
</organism>
<dbReference type="GO" id="GO:0070987">
    <property type="term" value="P:error-free translesion synthesis"/>
    <property type="evidence" value="ECO:0007669"/>
    <property type="project" value="EnsemblFungi"/>
</dbReference>
<dbReference type="GO" id="GO:0005739">
    <property type="term" value="C:mitochondrion"/>
    <property type="evidence" value="ECO:0007669"/>
    <property type="project" value="EnsemblFungi"/>
</dbReference>
<dbReference type="Proteomes" id="UP000002866">
    <property type="component" value="Chromosome 10"/>
</dbReference>
<name>I2H9Z6_HENB6</name>
<gene>
    <name evidence="3" type="primary">TBLA0J02040</name>
    <name evidence="3" type="ORF">TBLA_0J02040</name>
</gene>
<accession>I2H9Z6</accession>
<dbReference type="RefSeq" id="XP_004182717.1">
    <property type="nucleotide sequence ID" value="XM_004182669.1"/>
</dbReference>
<dbReference type="PANTHER" id="PTHR11842:SF10">
    <property type="entry name" value="MITOTIC SPINDLE ASSEMBLY CHECKPOINT PROTEIN MAD2B"/>
    <property type="match status" value="1"/>
</dbReference>
<dbReference type="PANTHER" id="PTHR11842">
    <property type="entry name" value="MITOTIC SPINDLE ASSEMBLY CHECKPOINT PROTEIN MAD2"/>
    <property type="match status" value="1"/>
</dbReference>
<dbReference type="InterPro" id="IPR003511">
    <property type="entry name" value="HORMA_dom"/>
</dbReference>
<dbReference type="GeneID" id="14498380"/>
<dbReference type="AlphaFoldDB" id="I2H9Z6"/>
<dbReference type="SUPFAM" id="SSF56019">
    <property type="entry name" value="The spindle assembly checkpoint protein mad2"/>
    <property type="match status" value="1"/>
</dbReference>
<dbReference type="PROSITE" id="PS50815">
    <property type="entry name" value="HORMA"/>
    <property type="match status" value="1"/>
</dbReference>
<dbReference type="GO" id="GO:0016035">
    <property type="term" value="C:zeta DNA polymerase complex"/>
    <property type="evidence" value="ECO:0007669"/>
    <property type="project" value="EnsemblFungi"/>
</dbReference>
<keyword evidence="4" id="KW-1185">Reference proteome</keyword>
<dbReference type="GO" id="GO:0000785">
    <property type="term" value="C:chromatin"/>
    <property type="evidence" value="ECO:0007669"/>
    <property type="project" value="EnsemblFungi"/>
</dbReference>
<dbReference type="eggNOG" id="ENOG502QZWG">
    <property type="taxonomic scope" value="Eukaryota"/>
</dbReference>
<evidence type="ECO:0000313" key="3">
    <source>
        <dbReference type="EMBL" id="CCH63198.1"/>
    </source>
</evidence>
<dbReference type="HOGENOM" id="CLU_1129615_0_0_1"/>
<dbReference type="STRING" id="1071380.I2H9Z6"/>
<dbReference type="FunCoup" id="I2H9Z6">
    <property type="interactions" value="53"/>
</dbReference>
<feature type="domain" description="HORMA" evidence="2">
    <location>
        <begin position="3"/>
        <end position="205"/>
    </location>
</feature>
<evidence type="ECO:0000313" key="4">
    <source>
        <dbReference type="Proteomes" id="UP000002866"/>
    </source>
</evidence>
<proteinExistence type="inferred from homology"/>
<reference evidence="3 4" key="1">
    <citation type="journal article" date="2011" name="Proc. Natl. Acad. Sci. U.S.A.">
        <title>Evolutionary erosion of yeast sex chromosomes by mating-type switching accidents.</title>
        <authorList>
            <person name="Gordon J.L."/>
            <person name="Armisen D."/>
            <person name="Proux-Wera E."/>
            <person name="Oheigeartaigh S.S."/>
            <person name="Byrne K.P."/>
            <person name="Wolfe K.H."/>
        </authorList>
    </citation>
    <scope>NUCLEOTIDE SEQUENCE [LARGE SCALE GENOMIC DNA]</scope>
    <source>
        <strain evidence="4">ATCC 34711 / CBS 6284 / DSM 70876 / NBRC 10599 / NRRL Y-10934 / UCD 77-7</strain>
    </source>
</reference>
<protein>
    <recommendedName>
        <fullName evidence="2">HORMA domain-containing protein</fullName>
    </recommendedName>
</protein>